<sequence length="217" mass="23653">MCKPYPSPFRIPIPCILGVAFVIQAISMSVILGFSYAHLLSLPVVFQAPNMSICAPSNINLLWAIWVPSAVFESVLAVFVLWVAGKHMTFTKGLSSNQDKGGTAIWTVLLRDSILYPLITVSLYVTNAILWSTLPPELVQLPEAAVSCAACVLGSRLVLNLRETYYTPFTDEVNIATALQSDLQLNDSPPPEDDPEIPTLTLATSGDVENQQYLAEL</sequence>
<evidence type="ECO:0000313" key="1">
    <source>
        <dbReference type="EMBL" id="KAG9226663.1"/>
    </source>
</evidence>
<accession>A0ACB7JB86</accession>
<reference evidence="1 2" key="1">
    <citation type="journal article" date="2021" name="Appl. Environ. Microbiol.">
        <title>Genetic linkage and physical mapping for an oyster mushroom Pleurotus cornucopiae and QTL analysis for the trait cap color.</title>
        <authorList>
            <person name="Zhang Y."/>
            <person name="Gao W."/>
            <person name="Sonnenberg A."/>
            <person name="Chen Q."/>
            <person name="Zhang J."/>
            <person name="Huang C."/>
        </authorList>
    </citation>
    <scope>NUCLEOTIDE SEQUENCE [LARGE SCALE GENOMIC DNA]</scope>
    <source>
        <strain evidence="1">CCMSSC00406</strain>
    </source>
</reference>
<dbReference type="Proteomes" id="UP000824881">
    <property type="component" value="Unassembled WGS sequence"/>
</dbReference>
<gene>
    <name evidence="1" type="ORF">CCMSSC00406_0006112</name>
</gene>
<evidence type="ECO:0000313" key="2">
    <source>
        <dbReference type="Proteomes" id="UP000824881"/>
    </source>
</evidence>
<comment type="caution">
    <text evidence="1">The sequence shown here is derived from an EMBL/GenBank/DDBJ whole genome shotgun (WGS) entry which is preliminary data.</text>
</comment>
<name>A0ACB7JB86_PLECO</name>
<protein>
    <submittedName>
        <fullName evidence="1">Uncharacterized protein</fullName>
    </submittedName>
</protein>
<keyword evidence="2" id="KW-1185">Reference proteome</keyword>
<organism evidence="1 2">
    <name type="scientific">Pleurotus cornucopiae</name>
    <name type="common">Cornucopia mushroom</name>
    <dbReference type="NCBI Taxonomy" id="5321"/>
    <lineage>
        <taxon>Eukaryota</taxon>
        <taxon>Fungi</taxon>
        <taxon>Dikarya</taxon>
        <taxon>Basidiomycota</taxon>
        <taxon>Agaricomycotina</taxon>
        <taxon>Agaricomycetes</taxon>
        <taxon>Agaricomycetidae</taxon>
        <taxon>Agaricales</taxon>
        <taxon>Pleurotineae</taxon>
        <taxon>Pleurotaceae</taxon>
        <taxon>Pleurotus</taxon>
    </lineage>
</organism>
<dbReference type="EMBL" id="WQMT02000002">
    <property type="protein sequence ID" value="KAG9226663.1"/>
    <property type="molecule type" value="Genomic_DNA"/>
</dbReference>
<proteinExistence type="predicted"/>